<dbReference type="EMBL" id="JAYKXN010000003">
    <property type="protein sequence ID" value="KAK7301237.1"/>
    <property type="molecule type" value="Genomic_DNA"/>
</dbReference>
<comment type="caution">
    <text evidence="2">The sequence shown here is derived from an EMBL/GenBank/DDBJ whole genome shotgun (WGS) entry which is preliminary data.</text>
</comment>
<evidence type="ECO:0000256" key="1">
    <source>
        <dbReference type="SAM" id="Phobius"/>
    </source>
</evidence>
<evidence type="ECO:0000313" key="2">
    <source>
        <dbReference type="EMBL" id="KAK7301237.1"/>
    </source>
</evidence>
<proteinExistence type="predicted"/>
<sequence length="176" mass="19287">MLSKSGVNGQDFISEVATVEGFLMNMIVICQFCILASGLTIFSASKMAFGLDEQGSSLGMLDVSNAKIFGAALAYVIHGSPSSKCLKVGAVQIYFQKTGVLKMMDPISSLFLKNEKYCHHSSFILSKVVLLIKCEFDSFDFDTVLQAKIWYIIDALGERLSVLIKSFLTAIFVNLI</sequence>
<keyword evidence="1" id="KW-0472">Membrane</keyword>
<feature type="transmembrane region" description="Helical" evidence="1">
    <location>
        <begin position="22"/>
        <end position="42"/>
    </location>
</feature>
<keyword evidence="1" id="KW-1133">Transmembrane helix</keyword>
<accession>A0AAN9JNS1</accession>
<organism evidence="2 3">
    <name type="scientific">Clitoria ternatea</name>
    <name type="common">Butterfly pea</name>
    <dbReference type="NCBI Taxonomy" id="43366"/>
    <lineage>
        <taxon>Eukaryota</taxon>
        <taxon>Viridiplantae</taxon>
        <taxon>Streptophyta</taxon>
        <taxon>Embryophyta</taxon>
        <taxon>Tracheophyta</taxon>
        <taxon>Spermatophyta</taxon>
        <taxon>Magnoliopsida</taxon>
        <taxon>eudicotyledons</taxon>
        <taxon>Gunneridae</taxon>
        <taxon>Pentapetalae</taxon>
        <taxon>rosids</taxon>
        <taxon>fabids</taxon>
        <taxon>Fabales</taxon>
        <taxon>Fabaceae</taxon>
        <taxon>Papilionoideae</taxon>
        <taxon>50 kb inversion clade</taxon>
        <taxon>NPAAA clade</taxon>
        <taxon>indigoferoid/millettioid clade</taxon>
        <taxon>Phaseoleae</taxon>
        <taxon>Clitoria</taxon>
    </lineage>
</organism>
<evidence type="ECO:0000313" key="3">
    <source>
        <dbReference type="Proteomes" id="UP001359559"/>
    </source>
</evidence>
<gene>
    <name evidence="2" type="ORF">RJT34_12098</name>
</gene>
<dbReference type="Proteomes" id="UP001359559">
    <property type="component" value="Unassembled WGS sequence"/>
</dbReference>
<name>A0AAN9JNS1_CLITE</name>
<keyword evidence="1" id="KW-0812">Transmembrane</keyword>
<protein>
    <submittedName>
        <fullName evidence="2">Uncharacterized protein</fullName>
    </submittedName>
</protein>
<dbReference type="AlphaFoldDB" id="A0AAN9JNS1"/>
<reference evidence="2 3" key="1">
    <citation type="submission" date="2024-01" db="EMBL/GenBank/DDBJ databases">
        <title>The genomes of 5 underutilized Papilionoideae crops provide insights into root nodulation and disease resistance.</title>
        <authorList>
            <person name="Yuan L."/>
        </authorList>
    </citation>
    <scope>NUCLEOTIDE SEQUENCE [LARGE SCALE GENOMIC DNA]</scope>
    <source>
        <strain evidence="2">LY-2023</strain>
        <tissue evidence="2">Leaf</tissue>
    </source>
</reference>
<keyword evidence="3" id="KW-1185">Reference proteome</keyword>